<comment type="subcellular location">
    <subcellularLocation>
        <location evidence="1">Membrane</location>
        <topology evidence="1">Multi-pass membrane protein</topology>
    </subcellularLocation>
</comment>
<keyword evidence="9" id="KW-1185">Reference proteome</keyword>
<dbReference type="PANTHER" id="PTHR23502:SF26">
    <property type="entry name" value="MAJOR FACILITATOR SUPERFAMILY (MFS) PROFILE DOMAIN-CONTAINING PROTEIN"/>
    <property type="match status" value="1"/>
</dbReference>
<evidence type="ECO:0000256" key="1">
    <source>
        <dbReference type="ARBA" id="ARBA00004141"/>
    </source>
</evidence>
<feature type="transmembrane region" description="Helical" evidence="6">
    <location>
        <begin position="68"/>
        <end position="89"/>
    </location>
</feature>
<dbReference type="InterPro" id="IPR011701">
    <property type="entry name" value="MFS"/>
</dbReference>
<evidence type="ECO:0000256" key="4">
    <source>
        <dbReference type="ARBA" id="ARBA00023136"/>
    </source>
</evidence>
<keyword evidence="2 6" id="KW-0812">Transmembrane</keyword>
<dbReference type="GO" id="GO:0005886">
    <property type="term" value="C:plasma membrane"/>
    <property type="evidence" value="ECO:0007669"/>
    <property type="project" value="TreeGrafter"/>
</dbReference>
<feature type="domain" description="Major facilitator superfamily (MFS) profile" evidence="7">
    <location>
        <begin position="70"/>
        <end position="350"/>
    </location>
</feature>
<reference evidence="8 9" key="1">
    <citation type="journal article" date="2016" name="Sci. Rep.">
        <title>Peltaster fructicola genome reveals evolution from an invasive phytopathogen to an ectophytic parasite.</title>
        <authorList>
            <person name="Xu C."/>
            <person name="Chen H."/>
            <person name="Gleason M.L."/>
            <person name="Xu J.R."/>
            <person name="Liu H."/>
            <person name="Zhang R."/>
            <person name="Sun G."/>
        </authorList>
    </citation>
    <scope>NUCLEOTIDE SEQUENCE [LARGE SCALE GENOMIC DNA]</scope>
    <source>
        <strain evidence="8 9">LNHT1506</strain>
    </source>
</reference>
<organism evidence="8 9">
    <name type="scientific">Peltaster fructicola</name>
    <dbReference type="NCBI Taxonomy" id="286661"/>
    <lineage>
        <taxon>Eukaryota</taxon>
        <taxon>Fungi</taxon>
        <taxon>Dikarya</taxon>
        <taxon>Ascomycota</taxon>
        <taxon>Pezizomycotina</taxon>
        <taxon>Dothideomycetes</taxon>
        <taxon>Dothideomycetes incertae sedis</taxon>
        <taxon>Peltaster</taxon>
    </lineage>
</organism>
<feature type="transmembrane region" description="Helical" evidence="6">
    <location>
        <begin position="137"/>
        <end position="155"/>
    </location>
</feature>
<proteinExistence type="predicted"/>
<accession>A0A6H0Y5J4</accession>
<gene>
    <name evidence="8" type="ORF">AMS68_007801</name>
</gene>
<dbReference type="SUPFAM" id="SSF103473">
    <property type="entry name" value="MFS general substrate transporter"/>
    <property type="match status" value="1"/>
</dbReference>
<feature type="transmembrane region" description="Helical" evidence="6">
    <location>
        <begin position="225"/>
        <end position="244"/>
    </location>
</feature>
<evidence type="ECO:0000256" key="2">
    <source>
        <dbReference type="ARBA" id="ARBA00022692"/>
    </source>
</evidence>
<evidence type="ECO:0000256" key="3">
    <source>
        <dbReference type="ARBA" id="ARBA00022989"/>
    </source>
</evidence>
<dbReference type="Gene3D" id="1.20.1720.10">
    <property type="entry name" value="Multidrug resistance protein D"/>
    <property type="match status" value="1"/>
</dbReference>
<evidence type="ECO:0000259" key="7">
    <source>
        <dbReference type="PROSITE" id="PS50850"/>
    </source>
</evidence>
<dbReference type="OrthoDB" id="440553at2759"/>
<keyword evidence="3 6" id="KW-1133">Transmembrane helix</keyword>
<dbReference type="PROSITE" id="PS50850">
    <property type="entry name" value="MFS"/>
    <property type="match status" value="1"/>
</dbReference>
<dbReference type="AlphaFoldDB" id="A0A6H0Y5J4"/>
<dbReference type="EMBL" id="CP051143">
    <property type="protein sequence ID" value="QIX02284.1"/>
    <property type="molecule type" value="Genomic_DNA"/>
</dbReference>
<dbReference type="GO" id="GO:0022857">
    <property type="term" value="F:transmembrane transporter activity"/>
    <property type="evidence" value="ECO:0007669"/>
    <property type="project" value="InterPro"/>
</dbReference>
<dbReference type="PANTHER" id="PTHR23502">
    <property type="entry name" value="MAJOR FACILITATOR SUPERFAMILY"/>
    <property type="match status" value="1"/>
</dbReference>
<feature type="compositionally biased region" description="Basic and acidic residues" evidence="5">
    <location>
        <begin position="1"/>
        <end position="12"/>
    </location>
</feature>
<dbReference type="Proteomes" id="UP000503462">
    <property type="component" value="Chromosome 5"/>
</dbReference>
<evidence type="ECO:0000313" key="9">
    <source>
        <dbReference type="Proteomes" id="UP000503462"/>
    </source>
</evidence>
<sequence>MTSHYEGKDRNAGDPSNSSLDNRKELALCGVVSDKEELSSRSTSVVEGQSDVHEPSQPYHVFGPGMKTFIVCIVSAVAALSGLSSYMYFPAQSKLSKDLGISRETVNLSITTYIIAQGIGPSFWGPLGDHQGRRATLVYTLLLFVGANVALALSTDGAMLMVFRALQALGSASTISLGAGIIADISPPSERGGYIGWFSGVRQLSLGLGPVIGGILAKYFGWRSIFWFLVAFSAASVLLVLLVLPETLRRIAGNGSSPLSSWRTRPVLWSLILRSGHNIDAESSNQSSNAELNKAAPLSVKVFFEPLMFLLEKDVFCALFFGSCIYTAWSMMIASTTYLFQDHYGFDILQ</sequence>
<protein>
    <recommendedName>
        <fullName evidence="7">Major facilitator superfamily (MFS) profile domain-containing protein</fullName>
    </recommendedName>
</protein>
<evidence type="ECO:0000256" key="6">
    <source>
        <dbReference type="SAM" id="Phobius"/>
    </source>
</evidence>
<dbReference type="Pfam" id="PF07690">
    <property type="entry name" value="MFS_1"/>
    <property type="match status" value="1"/>
</dbReference>
<dbReference type="InterPro" id="IPR020846">
    <property type="entry name" value="MFS_dom"/>
</dbReference>
<name>A0A6H0Y5J4_9PEZI</name>
<feature type="region of interest" description="Disordered" evidence="5">
    <location>
        <begin position="1"/>
        <end position="22"/>
    </location>
</feature>
<dbReference type="InterPro" id="IPR036259">
    <property type="entry name" value="MFS_trans_sf"/>
</dbReference>
<evidence type="ECO:0000313" key="8">
    <source>
        <dbReference type="EMBL" id="QIX02284.1"/>
    </source>
</evidence>
<keyword evidence="4 6" id="KW-0472">Membrane</keyword>
<evidence type="ECO:0000256" key="5">
    <source>
        <dbReference type="SAM" id="MobiDB-lite"/>
    </source>
</evidence>
<feature type="transmembrane region" description="Helical" evidence="6">
    <location>
        <begin position="315"/>
        <end position="340"/>
    </location>
</feature>